<dbReference type="InterPro" id="IPR001173">
    <property type="entry name" value="Glyco_trans_2-like"/>
</dbReference>
<dbReference type="HOGENOM" id="CLU_033536_0_0_7"/>
<dbReference type="EMBL" id="CP000478">
    <property type="protein sequence ID" value="ABK18787.1"/>
    <property type="molecule type" value="Genomic_DNA"/>
</dbReference>
<evidence type="ECO:0000259" key="9">
    <source>
        <dbReference type="Pfam" id="PF00535"/>
    </source>
</evidence>
<dbReference type="InParanoid" id="A0LMY5"/>
<organism evidence="10 11">
    <name type="scientific">Syntrophobacter fumaroxidans (strain DSM 10017 / MPOB)</name>
    <dbReference type="NCBI Taxonomy" id="335543"/>
    <lineage>
        <taxon>Bacteria</taxon>
        <taxon>Pseudomonadati</taxon>
        <taxon>Thermodesulfobacteriota</taxon>
        <taxon>Syntrophobacteria</taxon>
        <taxon>Syntrophobacterales</taxon>
        <taxon>Syntrophobacteraceae</taxon>
        <taxon>Syntrophobacter</taxon>
    </lineage>
</organism>
<dbReference type="CDD" id="cd04187">
    <property type="entry name" value="DPM1_like_bac"/>
    <property type="match status" value="1"/>
</dbReference>
<reference evidence="10 11" key="1">
    <citation type="submission" date="2006-10" db="EMBL/GenBank/DDBJ databases">
        <title>Complete sequence of Syntrophobacter fumaroxidans MPOB.</title>
        <authorList>
            <consortium name="US DOE Joint Genome Institute"/>
            <person name="Copeland A."/>
            <person name="Lucas S."/>
            <person name="Lapidus A."/>
            <person name="Barry K."/>
            <person name="Detter J.C."/>
            <person name="Glavina del Rio T."/>
            <person name="Hammon N."/>
            <person name="Israni S."/>
            <person name="Pitluck S."/>
            <person name="Goltsman E.G."/>
            <person name="Martinez M."/>
            <person name="Schmutz J."/>
            <person name="Larimer F."/>
            <person name="Land M."/>
            <person name="Hauser L."/>
            <person name="Kyrpides N."/>
            <person name="Kim E."/>
            <person name="Boone D.R."/>
            <person name="Brockman F."/>
            <person name="Culley D."/>
            <person name="Ferry J."/>
            <person name="Gunsalus R."/>
            <person name="McInerney M.J."/>
            <person name="Morrison M."/>
            <person name="Plugge C."/>
            <person name="Rohlin L."/>
            <person name="Scholten J."/>
            <person name="Sieber J."/>
            <person name="Stams A.J.M."/>
            <person name="Worm P."/>
            <person name="Henstra A.M."/>
            <person name="Richardson P."/>
        </authorList>
    </citation>
    <scope>NUCLEOTIDE SEQUENCE [LARGE SCALE GENOMIC DNA]</scope>
    <source>
        <strain evidence="11">DSM 10017 / MPOB</strain>
    </source>
</reference>
<evidence type="ECO:0000256" key="3">
    <source>
        <dbReference type="ARBA" id="ARBA00022679"/>
    </source>
</evidence>
<evidence type="ECO:0000256" key="6">
    <source>
        <dbReference type="ARBA" id="ARBA00022989"/>
    </source>
</evidence>
<feature type="transmembrane region" description="Helical" evidence="8">
    <location>
        <begin position="288"/>
        <end position="313"/>
    </location>
</feature>
<dbReference type="AlphaFoldDB" id="A0LMY5"/>
<dbReference type="InterPro" id="IPR029044">
    <property type="entry name" value="Nucleotide-diphossugar_trans"/>
</dbReference>
<evidence type="ECO:0000256" key="2">
    <source>
        <dbReference type="ARBA" id="ARBA00022676"/>
    </source>
</evidence>
<dbReference type="GO" id="GO:0099621">
    <property type="term" value="F:undecaprenyl-phosphate 4-deoxy-4-formamido-L-arabinose transferase activity"/>
    <property type="evidence" value="ECO:0007669"/>
    <property type="project" value="TreeGrafter"/>
</dbReference>
<dbReference type="STRING" id="335543.Sfum_3114"/>
<name>A0LMY5_SYNFM</name>
<keyword evidence="3 10" id="KW-0808">Transferase</keyword>
<evidence type="ECO:0000256" key="1">
    <source>
        <dbReference type="ARBA" id="ARBA00022475"/>
    </source>
</evidence>
<evidence type="ECO:0000256" key="5">
    <source>
        <dbReference type="ARBA" id="ARBA00022985"/>
    </source>
</evidence>
<keyword evidence="4 8" id="KW-0812">Transmembrane</keyword>
<dbReference type="RefSeq" id="WP_011699912.1">
    <property type="nucleotide sequence ID" value="NC_008554.1"/>
</dbReference>
<keyword evidence="2" id="KW-0328">Glycosyltransferase</keyword>
<proteinExistence type="predicted"/>
<evidence type="ECO:0000256" key="7">
    <source>
        <dbReference type="ARBA" id="ARBA00023136"/>
    </source>
</evidence>
<evidence type="ECO:0000313" key="11">
    <source>
        <dbReference type="Proteomes" id="UP000001784"/>
    </source>
</evidence>
<protein>
    <submittedName>
        <fullName evidence="10">Glycosyl transferase, family 2</fullName>
    </submittedName>
</protein>
<gene>
    <name evidence="10" type="ordered locus">Sfum_3114</name>
</gene>
<dbReference type="GO" id="GO:0005886">
    <property type="term" value="C:plasma membrane"/>
    <property type="evidence" value="ECO:0007669"/>
    <property type="project" value="TreeGrafter"/>
</dbReference>
<dbReference type="Proteomes" id="UP000001784">
    <property type="component" value="Chromosome"/>
</dbReference>
<dbReference type="eggNOG" id="COG0463">
    <property type="taxonomic scope" value="Bacteria"/>
</dbReference>
<keyword evidence="11" id="KW-1185">Reference proteome</keyword>
<dbReference type="Pfam" id="PF00535">
    <property type="entry name" value="Glycos_transf_2"/>
    <property type="match status" value="1"/>
</dbReference>
<evidence type="ECO:0000256" key="4">
    <source>
        <dbReference type="ARBA" id="ARBA00022692"/>
    </source>
</evidence>
<keyword evidence="6 8" id="KW-1133">Transmembrane helix</keyword>
<dbReference type="GO" id="GO:0009103">
    <property type="term" value="P:lipopolysaccharide biosynthetic process"/>
    <property type="evidence" value="ECO:0007669"/>
    <property type="project" value="UniProtKB-KW"/>
</dbReference>
<dbReference type="InterPro" id="IPR050256">
    <property type="entry name" value="Glycosyltransferase_2"/>
</dbReference>
<evidence type="ECO:0000313" key="10">
    <source>
        <dbReference type="EMBL" id="ABK18787.1"/>
    </source>
</evidence>
<dbReference type="CAZy" id="GT2">
    <property type="family name" value="Glycosyltransferase Family 2"/>
</dbReference>
<dbReference type="PANTHER" id="PTHR48090">
    <property type="entry name" value="UNDECAPRENYL-PHOSPHATE 4-DEOXY-4-FORMAMIDO-L-ARABINOSE TRANSFERASE-RELATED"/>
    <property type="match status" value="1"/>
</dbReference>
<dbReference type="SUPFAM" id="SSF53448">
    <property type="entry name" value="Nucleotide-diphospho-sugar transferases"/>
    <property type="match status" value="1"/>
</dbReference>
<dbReference type="KEGG" id="sfu:Sfum_3114"/>
<accession>A0LMY5</accession>
<feature type="domain" description="Glycosyltransferase 2-like" evidence="9">
    <location>
        <begin position="22"/>
        <end position="184"/>
    </location>
</feature>
<dbReference type="Gene3D" id="3.90.550.10">
    <property type="entry name" value="Spore Coat Polysaccharide Biosynthesis Protein SpsA, Chain A"/>
    <property type="match status" value="1"/>
</dbReference>
<dbReference type="PANTHER" id="PTHR48090:SF3">
    <property type="entry name" value="UNDECAPRENYL-PHOSPHATE 4-DEOXY-4-FORMAMIDO-L-ARABINOSE TRANSFERASE"/>
    <property type="match status" value="1"/>
</dbReference>
<keyword evidence="5" id="KW-0448">Lipopolysaccharide biosynthesis</keyword>
<keyword evidence="7 8" id="KW-0472">Membrane</keyword>
<keyword evidence="1" id="KW-1003">Cell membrane</keyword>
<sequence length="334" mass="37396">MTTPPVDTDVPAVGPGHGPDVSVVIPLHNEASTLRELYQRVKDTMENLPGTWEMVLVNDGSTDATPGILDELHACDSRVVVVHLRRNYGQTPALMAGFDHALGEYIVAMDGDLQHAPEEIPNFLEKINEGYDLVSGWRLTRSDALLTRTIPSRIANWLIAKVSGVQVHDFGTTFKAYRRDVLADLHLYGELHRFVPALISLYGARIVEIPIKDMGRNEGKSHYGLSRTFRVMFDLVTVGFLRRYLTRPLHFFGKMFLACVGPSFLIGTFLAYRKLFDGISIIEHHGPLAIVASVLMLAGVQFLAIGLIGEILVRIYYETQNKRIYAVKRVCRRP</sequence>
<feature type="transmembrane region" description="Helical" evidence="8">
    <location>
        <begin position="251"/>
        <end position="272"/>
    </location>
</feature>
<evidence type="ECO:0000256" key="8">
    <source>
        <dbReference type="SAM" id="Phobius"/>
    </source>
</evidence>
<dbReference type="FunCoup" id="A0LMY5">
    <property type="interactions" value="397"/>
</dbReference>